<organism evidence="1 2">
    <name type="scientific">Molossus molossus</name>
    <name type="common">Pallas' mastiff bat</name>
    <name type="synonym">Vespertilio molossus</name>
    <dbReference type="NCBI Taxonomy" id="27622"/>
    <lineage>
        <taxon>Eukaryota</taxon>
        <taxon>Metazoa</taxon>
        <taxon>Chordata</taxon>
        <taxon>Craniata</taxon>
        <taxon>Vertebrata</taxon>
        <taxon>Euteleostomi</taxon>
        <taxon>Mammalia</taxon>
        <taxon>Eutheria</taxon>
        <taxon>Laurasiatheria</taxon>
        <taxon>Chiroptera</taxon>
        <taxon>Yangochiroptera</taxon>
        <taxon>Molossidae</taxon>
        <taxon>Molossus</taxon>
    </lineage>
</organism>
<proteinExistence type="predicted"/>
<sequence>MTNCNLRLFSPHWSSFLFFPSRKKAQTQYNVQDASKNLDFIATVSDLNIIQHANLNHLQFLKYTLGLQSFLQYFPPWDGFNIPHNSSACTFSESLCGTTSQSHLQAGLSICFWGPLSPHIIHHTRC</sequence>
<evidence type="ECO:0000313" key="1">
    <source>
        <dbReference type="EMBL" id="KAF6420634.1"/>
    </source>
</evidence>
<accession>A0A7J8DBP0</accession>
<reference evidence="1 2" key="1">
    <citation type="journal article" date="2020" name="Nature">
        <title>Six reference-quality genomes reveal evolution of bat adaptations.</title>
        <authorList>
            <person name="Jebb D."/>
            <person name="Huang Z."/>
            <person name="Pippel M."/>
            <person name="Hughes G.M."/>
            <person name="Lavrichenko K."/>
            <person name="Devanna P."/>
            <person name="Winkler S."/>
            <person name="Jermiin L.S."/>
            <person name="Skirmuntt E.C."/>
            <person name="Katzourakis A."/>
            <person name="Burkitt-Gray L."/>
            <person name="Ray D.A."/>
            <person name="Sullivan K.A.M."/>
            <person name="Roscito J.G."/>
            <person name="Kirilenko B.M."/>
            <person name="Davalos L.M."/>
            <person name="Corthals A.P."/>
            <person name="Power M.L."/>
            <person name="Jones G."/>
            <person name="Ransome R.D."/>
            <person name="Dechmann D.K.N."/>
            <person name="Locatelli A.G."/>
            <person name="Puechmaille S.J."/>
            <person name="Fedrigo O."/>
            <person name="Jarvis E.D."/>
            <person name="Hiller M."/>
            <person name="Vernes S.C."/>
            <person name="Myers E.W."/>
            <person name="Teeling E.C."/>
        </authorList>
    </citation>
    <scope>NUCLEOTIDE SEQUENCE [LARGE SCALE GENOMIC DNA]</scope>
    <source>
        <strain evidence="1">MMolMol1</strain>
        <tissue evidence="1">Muscle</tissue>
    </source>
</reference>
<comment type="caution">
    <text evidence="1">The sequence shown here is derived from an EMBL/GenBank/DDBJ whole genome shotgun (WGS) entry which is preliminary data.</text>
</comment>
<protein>
    <submittedName>
        <fullName evidence="1">Uncharacterized protein</fullName>
    </submittedName>
</protein>
<dbReference type="InParanoid" id="A0A7J8DBP0"/>
<dbReference type="AlphaFoldDB" id="A0A7J8DBP0"/>
<evidence type="ECO:0000313" key="2">
    <source>
        <dbReference type="Proteomes" id="UP000550707"/>
    </source>
</evidence>
<keyword evidence="2" id="KW-1185">Reference proteome</keyword>
<dbReference type="EMBL" id="JACASF010000018">
    <property type="protein sequence ID" value="KAF6420634.1"/>
    <property type="molecule type" value="Genomic_DNA"/>
</dbReference>
<name>A0A7J8DBP0_MOLMO</name>
<dbReference type="Proteomes" id="UP000550707">
    <property type="component" value="Unassembled WGS sequence"/>
</dbReference>
<gene>
    <name evidence="1" type="ORF">HJG59_009363</name>
</gene>